<organism evidence="1 2">
    <name type="scientific">Edwardsiella ictaluri (strain 93-146)</name>
    <dbReference type="NCBI Taxonomy" id="634503"/>
    <lineage>
        <taxon>Bacteria</taxon>
        <taxon>Pseudomonadati</taxon>
        <taxon>Pseudomonadota</taxon>
        <taxon>Gammaproteobacteria</taxon>
        <taxon>Enterobacterales</taxon>
        <taxon>Hafniaceae</taxon>
        <taxon>Edwardsiella</taxon>
    </lineage>
</organism>
<sequence>MASLAVGGCVYRCNAVFKLSSTGKGLRSSSGAVFVSSGRKIMSDLYLVEADNGCSFTDRVNRNLPAWAEHQIKAWDLTAFQQAEDFMTHHYWTDKGSINVFRIVGTDHPQYAGMTWSELLQRGKRMDINIPLIEKKPEYYTDASVLHTSMSYVSLDGIHWYISADGNHRSCLARFYFHLLGHSVTQLHNVSLSQYRADTVFMSACQDVLRLAPALRQKGVYLTLTAHRLPVSREDTPGWKLDTFKTQVSVILDNVASDDDIRTFELHSATQAQHLLRQLESELMQPAVASAAPWWKRLLPFRREGV</sequence>
<evidence type="ECO:0000313" key="2">
    <source>
        <dbReference type="Proteomes" id="UP000001485"/>
    </source>
</evidence>
<accession>C5BCX1</accession>
<evidence type="ECO:0000313" key="1">
    <source>
        <dbReference type="EMBL" id="ACR67577.1"/>
    </source>
</evidence>
<dbReference type="PATRIC" id="fig|634503.3.peg.302"/>
<reference evidence="1 2" key="2">
    <citation type="journal article" date="2012" name="J. Bacteriol.">
        <title>Genome Sequence of Edwardsiella ictaluri 93-146, a Strain Associated with a Natural Channel Catfish Outbreak of Enteric Septicemia of Catfish.</title>
        <authorList>
            <person name="Williams M.L."/>
            <person name="Gillaspy A.F."/>
            <person name="Dyer D.W."/>
            <person name="Thune R.L."/>
            <person name="Waldbieser G.C."/>
            <person name="Schuster S.C."/>
            <person name="Gipson J."/>
            <person name="Zaitshik J."/>
            <person name="Landry C."/>
            <person name="Banes M.M."/>
            <person name="Lawrence M.L."/>
        </authorList>
    </citation>
    <scope>NUCLEOTIDE SEQUENCE [LARGE SCALE GENOMIC DNA]</scope>
    <source>
        <strain evidence="1 2">93-146</strain>
    </source>
</reference>
<protein>
    <submittedName>
        <fullName evidence="1">Uncharacterized protein</fullName>
    </submittedName>
</protein>
<gene>
    <name evidence="1" type="ordered locus">NT01EI_0335</name>
</gene>
<dbReference type="HOGENOM" id="CLU_080954_1_0_6"/>
<dbReference type="Proteomes" id="UP000001485">
    <property type="component" value="Chromosome"/>
</dbReference>
<dbReference type="KEGG" id="eic:NT01EI_0335"/>
<proteinExistence type="predicted"/>
<dbReference type="AlphaFoldDB" id="C5BCX1"/>
<name>C5BCX1_EDWI9</name>
<dbReference type="EMBL" id="CP001600">
    <property type="protein sequence ID" value="ACR67577.1"/>
    <property type="molecule type" value="Genomic_DNA"/>
</dbReference>
<reference evidence="2" key="1">
    <citation type="submission" date="2009-03" db="EMBL/GenBank/DDBJ databases">
        <title>Complete genome sequence of Edwardsiella ictaluri 93-146.</title>
        <authorList>
            <person name="Williams M.L."/>
            <person name="Gillaspy A.F."/>
            <person name="Dyer D.W."/>
            <person name="Thune R.L."/>
            <person name="Waldbieser G.C."/>
            <person name="Schuster S.C."/>
            <person name="Gipson J."/>
            <person name="Zaitshik J."/>
            <person name="Landry C."/>
            <person name="Lawrence M.L."/>
        </authorList>
    </citation>
    <scope>NUCLEOTIDE SEQUENCE [LARGE SCALE GENOMIC DNA]</scope>
    <source>
        <strain evidence="2">93-146</strain>
    </source>
</reference>